<dbReference type="RefSeq" id="WP_276110362.1">
    <property type="nucleotide sequence ID" value="NZ_JARJBB010000009.1"/>
</dbReference>
<dbReference type="EMBL" id="JARJBB010000009">
    <property type="protein sequence ID" value="MDF3300814.1"/>
    <property type="molecule type" value="Genomic_DNA"/>
</dbReference>
<evidence type="ECO:0000313" key="1">
    <source>
        <dbReference type="EMBL" id="MDF3300814.1"/>
    </source>
</evidence>
<dbReference type="Proteomes" id="UP001221150">
    <property type="component" value="Unassembled WGS sequence"/>
</dbReference>
<comment type="caution">
    <text evidence="1">The sequence shown here is derived from an EMBL/GenBank/DDBJ whole genome shotgun (WGS) entry which is preliminary data.</text>
</comment>
<organism evidence="1 2">
    <name type="scientific">Streptomyces tropicalis</name>
    <dbReference type="NCBI Taxonomy" id="3034234"/>
    <lineage>
        <taxon>Bacteria</taxon>
        <taxon>Bacillati</taxon>
        <taxon>Actinomycetota</taxon>
        <taxon>Actinomycetes</taxon>
        <taxon>Kitasatosporales</taxon>
        <taxon>Streptomycetaceae</taxon>
        <taxon>Streptomyces</taxon>
    </lineage>
</organism>
<proteinExistence type="predicted"/>
<sequence length="100" mass="11576">MTAWIRVRLLSSTAEGAVYTWADDEERAGWLIFTPTGGSFHICDSTGNPPLGAMSFNMETQDLKHRDEHCWRSFLQAAYGVWKAYQENRSYPQVADRYFY</sequence>
<protein>
    <submittedName>
        <fullName evidence="1">Uncharacterized protein</fullName>
    </submittedName>
</protein>
<gene>
    <name evidence="1" type="ORF">P3H78_19730</name>
</gene>
<reference evidence="1 2" key="1">
    <citation type="submission" date="2023-03" db="EMBL/GenBank/DDBJ databases">
        <title>Draft genome sequence of Streptomyces sp. K1PA1 isolated from peat swamp forest in Thailand.</title>
        <authorList>
            <person name="Klaysubun C."/>
            <person name="Duangmal K."/>
        </authorList>
    </citation>
    <scope>NUCLEOTIDE SEQUENCE [LARGE SCALE GENOMIC DNA]</scope>
    <source>
        <strain evidence="1 2">K1PA1</strain>
    </source>
</reference>
<accession>A0ABT6A852</accession>
<evidence type="ECO:0000313" key="2">
    <source>
        <dbReference type="Proteomes" id="UP001221150"/>
    </source>
</evidence>
<name>A0ABT6A852_9ACTN</name>
<keyword evidence="2" id="KW-1185">Reference proteome</keyword>